<gene>
    <name evidence="1" type="ORF">ALO91_102882</name>
</gene>
<dbReference type="EMBL" id="LJPM01000310">
    <property type="protein sequence ID" value="KPW18669.1"/>
    <property type="molecule type" value="Genomic_DNA"/>
</dbReference>
<dbReference type="PATRIC" id="fig|199198.4.peg.5174"/>
<dbReference type="AlphaFoldDB" id="A0A0L8IYN3"/>
<proteinExistence type="predicted"/>
<name>A0A0L8IYN3_PSESX</name>
<comment type="caution">
    <text evidence="1">The sequence shown here is derived from an EMBL/GenBank/DDBJ whole genome shotgun (WGS) entry which is preliminary data.</text>
</comment>
<protein>
    <submittedName>
        <fullName evidence="1">Uncharacterized protein</fullName>
    </submittedName>
</protein>
<dbReference type="Proteomes" id="UP000050297">
    <property type="component" value="Unassembled WGS sequence"/>
</dbReference>
<accession>A0A0L8IYN3</accession>
<reference evidence="1 2" key="1">
    <citation type="submission" date="2015-09" db="EMBL/GenBank/DDBJ databases">
        <title>Genome announcement of multiple Pseudomonas syringae strains.</title>
        <authorList>
            <person name="Thakur S."/>
            <person name="Wang P.W."/>
            <person name="Gong Y."/>
            <person name="Weir B.S."/>
            <person name="Guttman D.S."/>
        </authorList>
    </citation>
    <scope>NUCLEOTIDE SEQUENCE [LARGE SCALE GENOMIC DNA]</scope>
    <source>
        <strain evidence="1 2">ICMP2802</strain>
    </source>
</reference>
<organism evidence="1 2">
    <name type="scientific">Pseudomonas syringae pv. aceris</name>
    <dbReference type="NCBI Taxonomy" id="199198"/>
    <lineage>
        <taxon>Bacteria</taxon>
        <taxon>Pseudomonadati</taxon>
        <taxon>Pseudomonadota</taxon>
        <taxon>Gammaproteobacteria</taxon>
        <taxon>Pseudomonadales</taxon>
        <taxon>Pseudomonadaceae</taxon>
        <taxon>Pseudomonas</taxon>
        <taxon>Pseudomonas syringae</taxon>
    </lineage>
</organism>
<evidence type="ECO:0000313" key="1">
    <source>
        <dbReference type="EMBL" id="KPW18669.1"/>
    </source>
</evidence>
<sequence length="37" mass="4347">MALCQDSTFSSKYLAEVHFQVRSAREFHRPIGTHHCR</sequence>
<evidence type="ECO:0000313" key="2">
    <source>
        <dbReference type="Proteomes" id="UP000050297"/>
    </source>
</evidence>